<feature type="compositionally biased region" description="Low complexity" evidence="1">
    <location>
        <begin position="224"/>
        <end position="250"/>
    </location>
</feature>
<gene>
    <name evidence="3" type="ORF">HIM_07439</name>
</gene>
<evidence type="ECO:0000259" key="2">
    <source>
        <dbReference type="PROSITE" id="PS51388"/>
    </source>
</evidence>
<dbReference type="OrthoDB" id="415706at2759"/>
<feature type="domain" description="GED" evidence="2">
    <location>
        <begin position="96"/>
        <end position="187"/>
    </location>
</feature>
<feature type="region of interest" description="Disordered" evidence="1">
    <location>
        <begin position="191"/>
        <end position="275"/>
    </location>
</feature>
<keyword evidence="4" id="KW-1185">Reference proteome</keyword>
<sequence length="275" mass="29728">MSVFILTGPISHPLVKQAAGFTAETGPSSQHPLDSEFYQKTTERSTKNLTNRLFATLSRQDPDVGLDGPSRKSFAPSIIANAVSAVEDLNGGEFGTNKVIDIMETYYELCRQTFTENVLNLVVESCLVRDIPNILTPTEVGLMSAERLNELAAESEDAQSRREQLGTEIDILRQGLEQCRRYKPRLVTILNPKHQGQAAPAPRQGQLGSTPVKMGKATNSIFNSASKTSASKTSASKTSASKTSASKPSASLPPMSLFDFNSPNAAPSLFAYRST</sequence>
<reference evidence="3 4" key="1">
    <citation type="journal article" date="2014" name="Genome Biol. Evol.">
        <title>Comparative genomics and transcriptomics analyses reveal divergent lifestyle features of nematode endoparasitic fungus Hirsutella minnesotensis.</title>
        <authorList>
            <person name="Lai Y."/>
            <person name="Liu K."/>
            <person name="Zhang X."/>
            <person name="Zhang X."/>
            <person name="Li K."/>
            <person name="Wang N."/>
            <person name="Shu C."/>
            <person name="Wu Y."/>
            <person name="Wang C."/>
            <person name="Bushley K.E."/>
            <person name="Xiang M."/>
            <person name="Liu X."/>
        </authorList>
    </citation>
    <scope>NUCLEOTIDE SEQUENCE [LARGE SCALE GENOMIC DNA]</scope>
    <source>
        <strain evidence="3 4">3608</strain>
    </source>
</reference>
<dbReference type="EMBL" id="KQ030537">
    <property type="protein sequence ID" value="KJZ73242.1"/>
    <property type="molecule type" value="Genomic_DNA"/>
</dbReference>
<evidence type="ECO:0000256" key="1">
    <source>
        <dbReference type="SAM" id="MobiDB-lite"/>
    </source>
</evidence>
<proteinExistence type="predicted"/>
<protein>
    <recommendedName>
        <fullName evidence="2">GED domain-containing protein</fullName>
    </recommendedName>
</protein>
<dbReference type="Proteomes" id="UP000054481">
    <property type="component" value="Unassembled WGS sequence"/>
</dbReference>
<organism evidence="3 4">
    <name type="scientific">Hirsutella minnesotensis 3608</name>
    <dbReference type="NCBI Taxonomy" id="1043627"/>
    <lineage>
        <taxon>Eukaryota</taxon>
        <taxon>Fungi</taxon>
        <taxon>Dikarya</taxon>
        <taxon>Ascomycota</taxon>
        <taxon>Pezizomycotina</taxon>
        <taxon>Sordariomycetes</taxon>
        <taxon>Hypocreomycetidae</taxon>
        <taxon>Hypocreales</taxon>
        <taxon>Ophiocordycipitaceae</taxon>
        <taxon>Hirsutella</taxon>
    </lineage>
</organism>
<dbReference type="PROSITE" id="PS51388">
    <property type="entry name" value="GED"/>
    <property type="match status" value="1"/>
</dbReference>
<evidence type="ECO:0000313" key="4">
    <source>
        <dbReference type="Proteomes" id="UP000054481"/>
    </source>
</evidence>
<name>A0A0F7ZYX7_9HYPO</name>
<dbReference type="AlphaFoldDB" id="A0A0F7ZYX7"/>
<evidence type="ECO:0000313" key="3">
    <source>
        <dbReference type="EMBL" id="KJZ73242.1"/>
    </source>
</evidence>
<dbReference type="InterPro" id="IPR020850">
    <property type="entry name" value="GED_dom"/>
</dbReference>
<feature type="compositionally biased region" description="Low complexity" evidence="1">
    <location>
        <begin position="195"/>
        <end position="206"/>
    </location>
</feature>
<accession>A0A0F7ZYX7</accession>